<dbReference type="PANTHER" id="PTHR31234:SF69">
    <property type="entry name" value="EXPRESSED PROTEIN"/>
    <property type="match status" value="1"/>
</dbReference>
<evidence type="ECO:0000256" key="5">
    <source>
        <dbReference type="SAM" id="MobiDB-lite"/>
    </source>
</evidence>
<proteinExistence type="predicted"/>
<evidence type="ECO:0000313" key="8">
    <source>
        <dbReference type="EMBL" id="CAI9114106.1"/>
    </source>
</evidence>
<feature type="compositionally biased region" description="Polar residues" evidence="5">
    <location>
        <begin position="1"/>
        <end position="18"/>
    </location>
</feature>
<dbReference type="AlphaFoldDB" id="A0AAV1E3V0"/>
<evidence type="ECO:0000256" key="4">
    <source>
        <dbReference type="ARBA" id="ARBA00023136"/>
    </source>
</evidence>
<protein>
    <submittedName>
        <fullName evidence="8">OLC1v1014747C1</fullName>
    </submittedName>
</protein>
<keyword evidence="9" id="KW-1185">Reference proteome</keyword>
<feature type="region of interest" description="Disordered" evidence="5">
    <location>
        <begin position="1"/>
        <end position="20"/>
    </location>
</feature>
<reference evidence="8" key="1">
    <citation type="submission" date="2023-03" db="EMBL/GenBank/DDBJ databases">
        <authorList>
            <person name="Julca I."/>
        </authorList>
    </citation>
    <scope>NUCLEOTIDE SEQUENCE</scope>
</reference>
<dbReference type="Proteomes" id="UP001161247">
    <property type="component" value="Chromosome 7"/>
</dbReference>
<evidence type="ECO:0000313" key="9">
    <source>
        <dbReference type="Proteomes" id="UP001161247"/>
    </source>
</evidence>
<evidence type="ECO:0000256" key="2">
    <source>
        <dbReference type="ARBA" id="ARBA00022692"/>
    </source>
</evidence>
<accession>A0AAV1E3V0</accession>
<dbReference type="PANTHER" id="PTHR31234">
    <property type="entry name" value="LATE EMBRYOGENESIS ABUNDANT (LEA) HYDROXYPROLINE-RICH GLYCOPROTEIN FAMILY"/>
    <property type="match status" value="1"/>
</dbReference>
<comment type="subcellular location">
    <subcellularLocation>
        <location evidence="1">Membrane</location>
        <topology evidence="1">Single-pass membrane protein</topology>
    </subcellularLocation>
</comment>
<evidence type="ECO:0000256" key="1">
    <source>
        <dbReference type="ARBA" id="ARBA00004167"/>
    </source>
</evidence>
<dbReference type="EMBL" id="OX459124">
    <property type="protein sequence ID" value="CAI9114106.1"/>
    <property type="molecule type" value="Genomic_DNA"/>
</dbReference>
<feature type="transmembrane region" description="Helical" evidence="6">
    <location>
        <begin position="46"/>
        <end position="64"/>
    </location>
</feature>
<dbReference type="Gene3D" id="2.60.40.1820">
    <property type="match status" value="1"/>
</dbReference>
<dbReference type="SUPFAM" id="SSF117070">
    <property type="entry name" value="LEA14-like"/>
    <property type="match status" value="1"/>
</dbReference>
<dbReference type="GO" id="GO:0016020">
    <property type="term" value="C:membrane"/>
    <property type="evidence" value="ECO:0007669"/>
    <property type="project" value="UniProtKB-SubCell"/>
</dbReference>
<keyword evidence="3 6" id="KW-1133">Transmembrane helix</keyword>
<keyword evidence="2 6" id="KW-0812">Transmembrane</keyword>
<dbReference type="Pfam" id="PF03168">
    <property type="entry name" value="LEA_2"/>
    <property type="match status" value="1"/>
</dbReference>
<keyword evidence="4 6" id="KW-0472">Membrane</keyword>
<sequence>MPSKTSASRSGVTPTQSYYHPIPTEPETQYVIVLPRYYNPIRWRRGLIWLGSLLLIAAIVFLLWPSDPEVSVVRLRLEHLRVHTFPTLNLDITLDTTVKVRNRDFYSIDFNSLIVAIGYRGKQLGYVTSDHGHIKARGSSYINATLELKGVEIFSDVLPLIEDLAKGEITFDTVSRIGGQFGLFLFEFPLKGKVSCEIIVNTRNQTIEHQNCYPE</sequence>
<evidence type="ECO:0000256" key="3">
    <source>
        <dbReference type="ARBA" id="ARBA00022989"/>
    </source>
</evidence>
<dbReference type="GO" id="GO:0098542">
    <property type="term" value="P:defense response to other organism"/>
    <property type="evidence" value="ECO:0007669"/>
    <property type="project" value="InterPro"/>
</dbReference>
<gene>
    <name evidence="8" type="ORF">OLC1_LOCUS20956</name>
</gene>
<dbReference type="InterPro" id="IPR004864">
    <property type="entry name" value="LEA_2"/>
</dbReference>
<organism evidence="8 9">
    <name type="scientific">Oldenlandia corymbosa var. corymbosa</name>
    <dbReference type="NCBI Taxonomy" id="529605"/>
    <lineage>
        <taxon>Eukaryota</taxon>
        <taxon>Viridiplantae</taxon>
        <taxon>Streptophyta</taxon>
        <taxon>Embryophyta</taxon>
        <taxon>Tracheophyta</taxon>
        <taxon>Spermatophyta</taxon>
        <taxon>Magnoliopsida</taxon>
        <taxon>eudicotyledons</taxon>
        <taxon>Gunneridae</taxon>
        <taxon>Pentapetalae</taxon>
        <taxon>asterids</taxon>
        <taxon>lamiids</taxon>
        <taxon>Gentianales</taxon>
        <taxon>Rubiaceae</taxon>
        <taxon>Rubioideae</taxon>
        <taxon>Spermacoceae</taxon>
        <taxon>Hedyotis-Oldenlandia complex</taxon>
        <taxon>Oldenlandia</taxon>
    </lineage>
</organism>
<feature type="domain" description="Late embryogenesis abundant protein LEA-2 subgroup" evidence="7">
    <location>
        <begin position="97"/>
        <end position="190"/>
    </location>
</feature>
<evidence type="ECO:0000256" key="6">
    <source>
        <dbReference type="SAM" id="Phobius"/>
    </source>
</evidence>
<evidence type="ECO:0000259" key="7">
    <source>
        <dbReference type="Pfam" id="PF03168"/>
    </source>
</evidence>
<dbReference type="InterPro" id="IPR044839">
    <property type="entry name" value="NDR1-like"/>
</dbReference>
<name>A0AAV1E3V0_OLDCO</name>